<accession>A0AAW6P8H7</accession>
<dbReference type="GO" id="GO:0036199">
    <property type="term" value="F:cholest-4-en-3-one 26-monooxygenase activity"/>
    <property type="evidence" value="ECO:0007669"/>
    <property type="project" value="TreeGrafter"/>
</dbReference>
<evidence type="ECO:0000256" key="4">
    <source>
        <dbReference type="ARBA" id="ARBA00023002"/>
    </source>
</evidence>
<dbReference type="Gene3D" id="1.10.630.10">
    <property type="entry name" value="Cytochrome P450"/>
    <property type="match status" value="1"/>
</dbReference>
<dbReference type="InterPro" id="IPR002397">
    <property type="entry name" value="Cyt_P450_B"/>
</dbReference>
<dbReference type="InterPro" id="IPR001128">
    <property type="entry name" value="Cyt_P450"/>
</dbReference>
<dbReference type="Pfam" id="PF00067">
    <property type="entry name" value="p450"/>
    <property type="match status" value="1"/>
</dbReference>
<keyword evidence="4" id="KW-0560">Oxidoreductase</keyword>
<reference evidence="7" key="1">
    <citation type="submission" date="2023-03" db="EMBL/GenBank/DDBJ databases">
        <title>Draft assemblies of triclosan tolerant bacteria isolated from returned activated sludge.</title>
        <authorList>
            <person name="Van Hamelsveld S."/>
        </authorList>
    </citation>
    <scope>NUCLEOTIDE SEQUENCE</scope>
    <source>
        <strain evidence="7">GW210015_S63</strain>
    </source>
</reference>
<dbReference type="EMBL" id="JARJLR010000246">
    <property type="protein sequence ID" value="MDF3842965.1"/>
    <property type="molecule type" value="Genomic_DNA"/>
</dbReference>
<name>A0AAW6P8H7_9PSED</name>
<keyword evidence="6" id="KW-0503">Monooxygenase</keyword>
<proteinExistence type="inferred from homology"/>
<dbReference type="PANTHER" id="PTHR46696:SF4">
    <property type="entry name" value="BIOTIN BIOSYNTHESIS CYTOCHROME P450"/>
    <property type="match status" value="1"/>
</dbReference>
<comment type="similarity">
    <text evidence="1">Belongs to the cytochrome P450 family.</text>
</comment>
<dbReference type="RefSeq" id="WP_276214820.1">
    <property type="nucleotide sequence ID" value="NZ_JARJLR010000246.1"/>
</dbReference>
<evidence type="ECO:0000313" key="7">
    <source>
        <dbReference type="EMBL" id="MDF3842965.1"/>
    </source>
</evidence>
<evidence type="ECO:0000256" key="6">
    <source>
        <dbReference type="ARBA" id="ARBA00023033"/>
    </source>
</evidence>
<dbReference type="AlphaFoldDB" id="A0AAW6P8H7"/>
<dbReference type="GO" id="GO:0005506">
    <property type="term" value="F:iron ion binding"/>
    <property type="evidence" value="ECO:0007669"/>
    <property type="project" value="InterPro"/>
</dbReference>
<sequence>MKLGDIDLTDVRVFERGVPHDYFAFLRKEHPVSWTPRPNGSGFWSVTRYKDITEVEGNVEVFSSRANITPAEVPEETLAATVDRMIILSDPPRHGALRKLIMSGFTPKAVARIDEHIRQLAVDSVDAVIEDGCCDFHDLAAHMPIDVVADLLGVPAEDRQKLFNWANAMFGGGDPRVSSHEGMERARQEMFGYAMRLAMQRRAHPLEDVFSQVAMAEMDGQQLSEFDLGCFFMILATAGNETTRTQILHATKLLIEHPETMQMLRNDLSLLPNAIEEMLRLTSPALAFARKTTQDYVLAGQTIKAGDQVVMWYCSGSRDEEVFTNPDHFDILRKNARDHMAFGSKTGIHRCLGAMLARSELLAMIREVVTRLPDIRLDGEIERLRSNFTNGINHMPVRFSPGKANRAQKISFYAGNADKSYAHA</sequence>
<comment type="caution">
    <text evidence="7">The sequence shown here is derived from an EMBL/GenBank/DDBJ whole genome shotgun (WGS) entry which is preliminary data.</text>
</comment>
<dbReference type="SUPFAM" id="SSF48264">
    <property type="entry name" value="Cytochrome P450"/>
    <property type="match status" value="1"/>
</dbReference>
<evidence type="ECO:0000256" key="5">
    <source>
        <dbReference type="ARBA" id="ARBA00023004"/>
    </source>
</evidence>
<evidence type="ECO:0000256" key="2">
    <source>
        <dbReference type="ARBA" id="ARBA00022617"/>
    </source>
</evidence>
<evidence type="ECO:0000313" key="8">
    <source>
        <dbReference type="Proteomes" id="UP001220662"/>
    </source>
</evidence>
<dbReference type="PANTHER" id="PTHR46696">
    <property type="entry name" value="P450, PUTATIVE (EUROFUNG)-RELATED"/>
    <property type="match status" value="1"/>
</dbReference>
<keyword evidence="2" id="KW-0349">Heme</keyword>
<dbReference type="FunFam" id="1.10.630.10:FF:000018">
    <property type="entry name" value="Cytochrome P450 monooxygenase"/>
    <property type="match status" value="1"/>
</dbReference>
<dbReference type="GO" id="GO:0008395">
    <property type="term" value="F:steroid hydroxylase activity"/>
    <property type="evidence" value="ECO:0007669"/>
    <property type="project" value="TreeGrafter"/>
</dbReference>
<keyword evidence="3" id="KW-0479">Metal-binding</keyword>
<dbReference type="GO" id="GO:0020037">
    <property type="term" value="F:heme binding"/>
    <property type="evidence" value="ECO:0007669"/>
    <property type="project" value="InterPro"/>
</dbReference>
<evidence type="ECO:0000256" key="3">
    <source>
        <dbReference type="ARBA" id="ARBA00022723"/>
    </source>
</evidence>
<dbReference type="Proteomes" id="UP001220662">
    <property type="component" value="Unassembled WGS sequence"/>
</dbReference>
<dbReference type="GO" id="GO:0006707">
    <property type="term" value="P:cholesterol catabolic process"/>
    <property type="evidence" value="ECO:0007669"/>
    <property type="project" value="TreeGrafter"/>
</dbReference>
<protein>
    <submittedName>
        <fullName evidence="7">Cytochrome P450</fullName>
    </submittedName>
</protein>
<keyword evidence="5" id="KW-0408">Iron</keyword>
<gene>
    <name evidence="7" type="ORF">P3W55_14735</name>
</gene>
<evidence type="ECO:0000256" key="1">
    <source>
        <dbReference type="ARBA" id="ARBA00010617"/>
    </source>
</evidence>
<dbReference type="CDD" id="cd11033">
    <property type="entry name" value="CYP142-like"/>
    <property type="match status" value="1"/>
</dbReference>
<organism evidence="7 8">
    <name type="scientific">Pseudomonas citronellolis</name>
    <dbReference type="NCBI Taxonomy" id="53408"/>
    <lineage>
        <taxon>Bacteria</taxon>
        <taxon>Pseudomonadati</taxon>
        <taxon>Pseudomonadota</taxon>
        <taxon>Gammaproteobacteria</taxon>
        <taxon>Pseudomonadales</taxon>
        <taxon>Pseudomonadaceae</taxon>
        <taxon>Pseudomonas</taxon>
    </lineage>
</organism>
<dbReference type="PRINTS" id="PR00359">
    <property type="entry name" value="BP450"/>
</dbReference>
<dbReference type="InterPro" id="IPR036396">
    <property type="entry name" value="Cyt_P450_sf"/>
</dbReference>